<dbReference type="InterPro" id="IPR051663">
    <property type="entry name" value="CLec_Tetranectin-domain"/>
</dbReference>
<dbReference type="PROSITE" id="PS00615">
    <property type="entry name" value="C_TYPE_LECTIN_1"/>
    <property type="match status" value="1"/>
</dbReference>
<keyword evidence="3" id="KW-0732">Signal</keyword>
<dbReference type="Proteomes" id="UP001283361">
    <property type="component" value="Unassembled WGS sequence"/>
</dbReference>
<dbReference type="GO" id="GO:0008083">
    <property type="term" value="F:growth factor activity"/>
    <property type="evidence" value="ECO:0007669"/>
    <property type="project" value="TreeGrafter"/>
</dbReference>
<dbReference type="GO" id="GO:0005615">
    <property type="term" value="C:extracellular space"/>
    <property type="evidence" value="ECO:0007669"/>
    <property type="project" value="TreeGrafter"/>
</dbReference>
<evidence type="ECO:0000259" key="6">
    <source>
        <dbReference type="PROSITE" id="PS50041"/>
    </source>
</evidence>
<accession>A0AAE0ZJN4</accession>
<dbReference type="PANTHER" id="PTHR22799">
    <property type="entry name" value="TETRANECTIN-RELATED"/>
    <property type="match status" value="1"/>
</dbReference>
<evidence type="ECO:0000256" key="2">
    <source>
        <dbReference type="ARBA" id="ARBA00022525"/>
    </source>
</evidence>
<keyword evidence="5" id="KW-1015">Disulfide bond</keyword>
<keyword evidence="2" id="KW-0964">Secreted</keyword>
<keyword evidence="4" id="KW-0430">Lectin</keyword>
<comment type="subcellular location">
    <subcellularLocation>
        <location evidence="1">Secreted</location>
    </subcellularLocation>
</comment>
<dbReference type="InterPro" id="IPR018378">
    <property type="entry name" value="C-type_lectin_CS"/>
</dbReference>
<evidence type="ECO:0000256" key="1">
    <source>
        <dbReference type="ARBA" id="ARBA00004613"/>
    </source>
</evidence>
<comment type="caution">
    <text evidence="7">The sequence shown here is derived from an EMBL/GenBank/DDBJ whole genome shotgun (WGS) entry which is preliminary data.</text>
</comment>
<evidence type="ECO:0000256" key="3">
    <source>
        <dbReference type="ARBA" id="ARBA00022729"/>
    </source>
</evidence>
<sequence length="372" mass="41441">MRTFASFLPKLEIYEAQRMMGEKQTNLPFILTLAAMVIYGTTVKAVEPDASSNVVIDVSQAVEINSQISCLLVKCTFYYNGNDLDNVTSLSLYGSSPYGNMKSFDKLAFVEEKNSIGRRNGMNQAEGDVSATGKLNSRGPDESALVLSWNKATNFCPNAFKCVAEGIKNKKSLSISSTIAEAVPDDGACCWNRDSVNSVFGRSAATAFFREVQALSKNLLNLQDKIEDVNFLSTISRAQFDVSGEYEGRIYLASRWTMESNIAKKNKVCTAQGGYLVEFDNQKEFDFVLNFAKAIDEDENFMSGGNDLDNEGVFTYFHNKKTIPSLRWRSGQPDNHRGKEDCVVFRLESYGLNDLRCEDSVRLICEIPLHAK</sequence>
<name>A0AAE0ZJN4_9GAST</name>
<protein>
    <recommendedName>
        <fullName evidence="6">C-type lectin domain-containing protein</fullName>
    </recommendedName>
</protein>
<evidence type="ECO:0000313" key="7">
    <source>
        <dbReference type="EMBL" id="KAK3770347.1"/>
    </source>
</evidence>
<keyword evidence="8" id="KW-1185">Reference proteome</keyword>
<feature type="domain" description="C-type lectin" evidence="6">
    <location>
        <begin position="246"/>
        <end position="366"/>
    </location>
</feature>
<dbReference type="SUPFAM" id="SSF56436">
    <property type="entry name" value="C-type lectin-like"/>
    <property type="match status" value="1"/>
</dbReference>
<dbReference type="InterPro" id="IPR016186">
    <property type="entry name" value="C-type_lectin-like/link_sf"/>
</dbReference>
<dbReference type="CDD" id="cd00037">
    <property type="entry name" value="CLECT"/>
    <property type="match status" value="1"/>
</dbReference>
<proteinExistence type="predicted"/>
<dbReference type="InterPro" id="IPR016187">
    <property type="entry name" value="CTDL_fold"/>
</dbReference>
<dbReference type="Gene3D" id="3.10.100.10">
    <property type="entry name" value="Mannose-Binding Protein A, subunit A"/>
    <property type="match status" value="1"/>
</dbReference>
<evidence type="ECO:0000256" key="5">
    <source>
        <dbReference type="ARBA" id="ARBA00023157"/>
    </source>
</evidence>
<dbReference type="PROSITE" id="PS50041">
    <property type="entry name" value="C_TYPE_LECTIN_2"/>
    <property type="match status" value="1"/>
</dbReference>
<evidence type="ECO:0000256" key="4">
    <source>
        <dbReference type="ARBA" id="ARBA00022734"/>
    </source>
</evidence>
<organism evidence="7 8">
    <name type="scientific">Elysia crispata</name>
    <name type="common">lettuce slug</name>
    <dbReference type="NCBI Taxonomy" id="231223"/>
    <lineage>
        <taxon>Eukaryota</taxon>
        <taxon>Metazoa</taxon>
        <taxon>Spiralia</taxon>
        <taxon>Lophotrochozoa</taxon>
        <taxon>Mollusca</taxon>
        <taxon>Gastropoda</taxon>
        <taxon>Heterobranchia</taxon>
        <taxon>Euthyneura</taxon>
        <taxon>Panpulmonata</taxon>
        <taxon>Sacoglossa</taxon>
        <taxon>Placobranchoidea</taxon>
        <taxon>Plakobranchidae</taxon>
        <taxon>Elysia</taxon>
    </lineage>
</organism>
<dbReference type="EMBL" id="JAWDGP010003856">
    <property type="protein sequence ID" value="KAK3770347.1"/>
    <property type="molecule type" value="Genomic_DNA"/>
</dbReference>
<evidence type="ECO:0000313" key="8">
    <source>
        <dbReference type="Proteomes" id="UP001283361"/>
    </source>
</evidence>
<dbReference type="InterPro" id="IPR001304">
    <property type="entry name" value="C-type_lectin-like"/>
</dbReference>
<gene>
    <name evidence="7" type="ORF">RRG08_029999</name>
</gene>
<dbReference type="PANTHER" id="PTHR22799:SF1">
    <property type="entry name" value="C-TYPE LECTIN DOMAIN FAMILY 11 MEMBER A"/>
    <property type="match status" value="1"/>
</dbReference>
<reference evidence="7" key="1">
    <citation type="journal article" date="2023" name="G3 (Bethesda)">
        <title>A reference genome for the long-term kleptoplast-retaining sea slug Elysia crispata morphotype clarki.</title>
        <authorList>
            <person name="Eastman K.E."/>
            <person name="Pendleton A.L."/>
            <person name="Shaikh M.A."/>
            <person name="Suttiyut T."/>
            <person name="Ogas R."/>
            <person name="Tomko P."/>
            <person name="Gavelis G."/>
            <person name="Widhalm J.R."/>
            <person name="Wisecaver J.H."/>
        </authorList>
    </citation>
    <scope>NUCLEOTIDE SEQUENCE</scope>
    <source>
        <strain evidence="7">ECLA1</strain>
    </source>
</reference>
<dbReference type="AlphaFoldDB" id="A0AAE0ZJN4"/>
<dbReference type="GO" id="GO:0030246">
    <property type="term" value="F:carbohydrate binding"/>
    <property type="evidence" value="ECO:0007669"/>
    <property type="project" value="UniProtKB-KW"/>
</dbReference>
<dbReference type="Pfam" id="PF00059">
    <property type="entry name" value="Lectin_C"/>
    <property type="match status" value="1"/>
</dbReference>
<dbReference type="SMART" id="SM00034">
    <property type="entry name" value="CLECT"/>
    <property type="match status" value="1"/>
</dbReference>